<keyword evidence="2" id="KW-0479">Metal-binding</keyword>
<dbReference type="AlphaFoldDB" id="A0A3A8EYR4"/>
<comment type="caution">
    <text evidence="6">The sequence shown here is derived from an EMBL/GenBank/DDBJ whole genome shotgun (WGS) entry which is preliminary data.</text>
</comment>
<evidence type="ECO:0000313" key="7">
    <source>
        <dbReference type="Proteomes" id="UP000269001"/>
    </source>
</evidence>
<dbReference type="PANTHER" id="PTHR33337">
    <property type="entry name" value="GFA DOMAIN-CONTAINING PROTEIN"/>
    <property type="match status" value="1"/>
</dbReference>
<evidence type="ECO:0000256" key="4">
    <source>
        <dbReference type="ARBA" id="ARBA00023239"/>
    </source>
</evidence>
<gene>
    <name evidence="6" type="ORF">D7V21_04820</name>
</gene>
<evidence type="ECO:0000313" key="6">
    <source>
        <dbReference type="EMBL" id="RKG35214.1"/>
    </source>
</evidence>
<protein>
    <submittedName>
        <fullName evidence="6">GFA family protein</fullName>
    </submittedName>
</protein>
<dbReference type="Proteomes" id="UP000269001">
    <property type="component" value="Unassembled WGS sequence"/>
</dbReference>
<feature type="domain" description="CENP-V/GFA" evidence="5">
    <location>
        <begin position="2"/>
        <end position="118"/>
    </location>
</feature>
<evidence type="ECO:0000256" key="1">
    <source>
        <dbReference type="ARBA" id="ARBA00005495"/>
    </source>
</evidence>
<proteinExistence type="inferred from homology"/>
<evidence type="ECO:0000259" key="5">
    <source>
        <dbReference type="PROSITE" id="PS51891"/>
    </source>
</evidence>
<evidence type="ECO:0000256" key="2">
    <source>
        <dbReference type="ARBA" id="ARBA00022723"/>
    </source>
</evidence>
<keyword evidence="7" id="KW-1185">Reference proteome</keyword>
<dbReference type="PANTHER" id="PTHR33337:SF40">
    <property type="entry name" value="CENP-V_GFA DOMAIN-CONTAINING PROTEIN-RELATED"/>
    <property type="match status" value="1"/>
</dbReference>
<accession>A0A3A8EYR4</accession>
<dbReference type="EMBL" id="RAXU01000004">
    <property type="protein sequence ID" value="RKG35214.1"/>
    <property type="molecule type" value="Genomic_DNA"/>
</dbReference>
<organism evidence="6 7">
    <name type="scientific">Acinetobacter guerrae</name>
    <dbReference type="NCBI Taxonomy" id="1843371"/>
    <lineage>
        <taxon>Bacteria</taxon>
        <taxon>Pseudomonadati</taxon>
        <taxon>Pseudomonadota</taxon>
        <taxon>Gammaproteobacteria</taxon>
        <taxon>Moraxellales</taxon>
        <taxon>Moraxellaceae</taxon>
        <taxon>Acinetobacter</taxon>
    </lineage>
</organism>
<name>A0A3A8EYR4_9GAMM</name>
<sequence>MFTASCLCGGIQLKLLAPLNPINVCHCKQCQKAQGSAFAAITQVETKDLEIVQGEELLLAYFATPDKKRVFCKQCGSPIYSARLDKPEVIRLRAGLINEPVDVNVVSHAYVNSKAMWHVIGDQAPQYPEALPSTLVK</sequence>
<dbReference type="InterPro" id="IPR006913">
    <property type="entry name" value="CENP-V/GFA"/>
</dbReference>
<keyword evidence="3" id="KW-0862">Zinc</keyword>
<dbReference type="PROSITE" id="PS51891">
    <property type="entry name" value="CENP_V_GFA"/>
    <property type="match status" value="1"/>
</dbReference>
<dbReference type="Gene3D" id="3.90.1590.10">
    <property type="entry name" value="glutathione-dependent formaldehyde- activating enzyme (gfa)"/>
    <property type="match status" value="1"/>
</dbReference>
<dbReference type="GO" id="GO:0046872">
    <property type="term" value="F:metal ion binding"/>
    <property type="evidence" value="ECO:0007669"/>
    <property type="project" value="UniProtKB-KW"/>
</dbReference>
<dbReference type="InterPro" id="IPR011057">
    <property type="entry name" value="Mss4-like_sf"/>
</dbReference>
<reference evidence="6 7" key="1">
    <citation type="submission" date="2018-09" db="EMBL/GenBank/DDBJ databases">
        <title>The draft genome of Acinetobacter spp. strains.</title>
        <authorList>
            <person name="Qin J."/>
            <person name="Feng Y."/>
            <person name="Zong Z."/>
        </authorList>
    </citation>
    <scope>NUCLEOTIDE SEQUENCE [LARGE SCALE GENOMIC DNA]</scope>
    <source>
        <strain evidence="6 7">WCHAc060096</strain>
    </source>
</reference>
<keyword evidence="4" id="KW-0456">Lyase</keyword>
<evidence type="ECO:0000256" key="3">
    <source>
        <dbReference type="ARBA" id="ARBA00022833"/>
    </source>
</evidence>
<dbReference type="GO" id="GO:0016846">
    <property type="term" value="F:carbon-sulfur lyase activity"/>
    <property type="evidence" value="ECO:0007669"/>
    <property type="project" value="InterPro"/>
</dbReference>
<dbReference type="SUPFAM" id="SSF51316">
    <property type="entry name" value="Mss4-like"/>
    <property type="match status" value="1"/>
</dbReference>
<dbReference type="Pfam" id="PF04828">
    <property type="entry name" value="GFA"/>
    <property type="match status" value="1"/>
</dbReference>
<comment type="similarity">
    <text evidence="1">Belongs to the Gfa family.</text>
</comment>